<evidence type="ECO:0000313" key="16">
    <source>
        <dbReference type="Proteomes" id="UP000829720"/>
    </source>
</evidence>
<dbReference type="InterPro" id="IPR033599">
    <property type="entry name" value="TAF1B/Rrn7"/>
</dbReference>
<gene>
    <name evidence="15" type="ORF">AGOR_G00082580</name>
</gene>
<keyword evidence="4" id="KW-0479">Metal-binding</keyword>
<organism evidence="15 16">
    <name type="scientific">Albula goreensis</name>
    <dbReference type="NCBI Taxonomy" id="1534307"/>
    <lineage>
        <taxon>Eukaryota</taxon>
        <taxon>Metazoa</taxon>
        <taxon>Chordata</taxon>
        <taxon>Craniata</taxon>
        <taxon>Vertebrata</taxon>
        <taxon>Euteleostomi</taxon>
        <taxon>Actinopterygii</taxon>
        <taxon>Neopterygii</taxon>
        <taxon>Teleostei</taxon>
        <taxon>Albuliformes</taxon>
        <taxon>Albulidae</taxon>
        <taxon>Albula</taxon>
    </lineage>
</organism>
<evidence type="ECO:0000256" key="1">
    <source>
        <dbReference type="ARBA" id="ARBA00004604"/>
    </source>
</evidence>
<dbReference type="GO" id="GO:0070860">
    <property type="term" value="C:RNA polymerase I core factor complex"/>
    <property type="evidence" value="ECO:0007669"/>
    <property type="project" value="InterPro"/>
</dbReference>
<proteinExistence type="inferred from homology"/>
<dbReference type="GO" id="GO:0008270">
    <property type="term" value="F:zinc ion binding"/>
    <property type="evidence" value="ECO:0007669"/>
    <property type="project" value="UniProtKB-KW"/>
</dbReference>
<dbReference type="Proteomes" id="UP000829720">
    <property type="component" value="Unassembled WGS sequence"/>
</dbReference>
<keyword evidence="10" id="KW-0539">Nucleus</keyword>
<evidence type="ECO:0000256" key="3">
    <source>
        <dbReference type="ARBA" id="ARBA00018994"/>
    </source>
</evidence>
<accession>A0A8T3DPZ8</accession>
<dbReference type="Pfam" id="PF20644">
    <property type="entry name" value="Rrn7_cyclin_N"/>
    <property type="match status" value="1"/>
</dbReference>
<dbReference type="EMBL" id="JAERUA010000007">
    <property type="protein sequence ID" value="KAI1897367.1"/>
    <property type="molecule type" value="Genomic_DNA"/>
</dbReference>
<evidence type="ECO:0000313" key="15">
    <source>
        <dbReference type="EMBL" id="KAI1897367.1"/>
    </source>
</evidence>
<evidence type="ECO:0000256" key="11">
    <source>
        <dbReference type="ARBA" id="ARBA00032500"/>
    </source>
</evidence>
<evidence type="ECO:0000256" key="6">
    <source>
        <dbReference type="ARBA" id="ARBA00022833"/>
    </source>
</evidence>
<feature type="region of interest" description="Disordered" evidence="12">
    <location>
        <begin position="152"/>
        <end position="182"/>
    </location>
</feature>
<keyword evidence="6" id="KW-0862">Zinc</keyword>
<feature type="compositionally biased region" description="Low complexity" evidence="12">
    <location>
        <begin position="165"/>
        <end position="182"/>
    </location>
</feature>
<evidence type="ECO:0000256" key="8">
    <source>
        <dbReference type="ARBA" id="ARBA00023125"/>
    </source>
</evidence>
<evidence type="ECO:0000256" key="12">
    <source>
        <dbReference type="SAM" id="MobiDB-lite"/>
    </source>
</evidence>
<keyword evidence="9" id="KW-0804">Transcription</keyword>
<evidence type="ECO:0000256" key="4">
    <source>
        <dbReference type="ARBA" id="ARBA00022723"/>
    </source>
</evidence>
<dbReference type="InterPro" id="IPR021752">
    <property type="entry name" value="TF_Rrn7_Zf"/>
</dbReference>
<reference evidence="15" key="1">
    <citation type="submission" date="2021-01" db="EMBL/GenBank/DDBJ databases">
        <authorList>
            <person name="Zahm M."/>
            <person name="Roques C."/>
            <person name="Cabau C."/>
            <person name="Klopp C."/>
            <person name="Donnadieu C."/>
            <person name="Jouanno E."/>
            <person name="Lampietro C."/>
            <person name="Louis A."/>
            <person name="Herpin A."/>
            <person name="Echchiki A."/>
            <person name="Berthelot C."/>
            <person name="Parey E."/>
            <person name="Roest-Crollius H."/>
            <person name="Braasch I."/>
            <person name="Postlethwait J."/>
            <person name="Bobe J."/>
            <person name="Montfort J."/>
            <person name="Bouchez O."/>
            <person name="Begum T."/>
            <person name="Mejri S."/>
            <person name="Adams A."/>
            <person name="Chen W.-J."/>
            <person name="Guiguen Y."/>
        </authorList>
    </citation>
    <scope>NUCLEOTIDE SEQUENCE</scope>
    <source>
        <tissue evidence="15">Blood</tissue>
    </source>
</reference>
<evidence type="ECO:0000256" key="5">
    <source>
        <dbReference type="ARBA" id="ARBA00022771"/>
    </source>
</evidence>
<name>A0A8T3DPZ8_9TELE</name>
<feature type="domain" description="Rrn7/TAF1B N-terminal cyclin" evidence="14">
    <location>
        <begin position="80"/>
        <end position="246"/>
    </location>
</feature>
<protein>
    <recommendedName>
        <fullName evidence="3">TATA box-binding protein-associated factor RNA polymerase I subunit B</fullName>
    </recommendedName>
    <alternativeName>
        <fullName evidence="11">TATA box-binding protein-associated factor 1B</fullName>
    </alternativeName>
</protein>
<comment type="caution">
    <text evidence="15">The sequence shown here is derived from an EMBL/GenBank/DDBJ whole genome shotgun (WGS) entry which is preliminary data.</text>
</comment>
<evidence type="ECO:0000256" key="9">
    <source>
        <dbReference type="ARBA" id="ARBA00023163"/>
    </source>
</evidence>
<dbReference type="Pfam" id="PF11781">
    <property type="entry name" value="Zn_ribbon_RRN7"/>
    <property type="match status" value="1"/>
</dbReference>
<keyword evidence="7" id="KW-0805">Transcription regulation</keyword>
<dbReference type="PANTHER" id="PTHR31576:SF2">
    <property type="entry name" value="TATA BOX-BINDING PROTEIN-ASSOCIATED FACTOR RNA POLYMERASE I SUBUNIT B"/>
    <property type="match status" value="1"/>
</dbReference>
<dbReference type="PANTHER" id="PTHR31576">
    <property type="entry name" value="TATA BOX-BINDING PROTEIN-ASSOCIATED FACTOR RNA POLYMERASE I SUBUNIT B"/>
    <property type="match status" value="1"/>
</dbReference>
<evidence type="ECO:0000256" key="7">
    <source>
        <dbReference type="ARBA" id="ARBA00023015"/>
    </source>
</evidence>
<dbReference type="GO" id="GO:0042790">
    <property type="term" value="P:nucleolar large rRNA transcription by RNA polymerase I"/>
    <property type="evidence" value="ECO:0007669"/>
    <property type="project" value="TreeGrafter"/>
</dbReference>
<keyword evidence="16" id="KW-1185">Reference proteome</keyword>
<keyword evidence="5" id="KW-0863">Zinc-finger</keyword>
<dbReference type="GO" id="GO:0001164">
    <property type="term" value="F:RNA polymerase I core promoter sequence-specific DNA binding"/>
    <property type="evidence" value="ECO:0007669"/>
    <property type="project" value="InterPro"/>
</dbReference>
<evidence type="ECO:0000259" key="13">
    <source>
        <dbReference type="Pfam" id="PF11781"/>
    </source>
</evidence>
<sequence length="301" mass="33518">MDEEHTSDYRQPCAQCSAVDWGITDEGRFYCRSCHDVIERTQDVVDASYLANSRISSISRGTKNKRKLDHGREWVVCEGFQFILKHQAEALLAMGVCPQFKDDVLCNMWRKYLQKSQQGYTRNPIHAGKFRVSLASDSESVPESVGLSEVSLLSGSEADGERASRPSSASGYSSDGASSVCSGSQDGEIYYSAKNRKSLTLMSMPMTLALCHLALLWLREAVTLADLLRFVAEGHVPYVNAHQCFPEDMQLYGTDLKVFRVESIPSYKSIQLEAQKLAVYLGLPKFPPITLDCLLHPHCCA</sequence>
<dbReference type="GO" id="GO:0005668">
    <property type="term" value="C:RNA polymerase transcription factor SL1 complex"/>
    <property type="evidence" value="ECO:0007669"/>
    <property type="project" value="TreeGrafter"/>
</dbReference>
<feature type="domain" description="RRN7-type" evidence="13">
    <location>
        <begin position="8"/>
        <end position="38"/>
    </location>
</feature>
<comment type="similarity">
    <text evidence="2">Belongs to the RRN7/TAF1B family.</text>
</comment>
<dbReference type="AlphaFoldDB" id="A0A8T3DPZ8"/>
<dbReference type="OrthoDB" id="10069252at2759"/>
<dbReference type="InterPro" id="IPR048540">
    <property type="entry name" value="Rrn7_cyclin_N"/>
</dbReference>
<evidence type="ECO:0000259" key="14">
    <source>
        <dbReference type="Pfam" id="PF20644"/>
    </source>
</evidence>
<evidence type="ECO:0000256" key="2">
    <source>
        <dbReference type="ARBA" id="ARBA00006899"/>
    </source>
</evidence>
<keyword evidence="8" id="KW-0238">DNA-binding</keyword>
<evidence type="ECO:0000256" key="10">
    <source>
        <dbReference type="ARBA" id="ARBA00023242"/>
    </source>
</evidence>
<comment type="subcellular location">
    <subcellularLocation>
        <location evidence="1">Nucleus</location>
        <location evidence="1">Nucleolus</location>
    </subcellularLocation>
</comment>